<dbReference type="EMBL" id="HBFS01018971">
    <property type="protein sequence ID" value="CAD8919501.1"/>
    <property type="molecule type" value="Transcribed_RNA"/>
</dbReference>
<dbReference type="AlphaFoldDB" id="A0A7S1CJ62"/>
<evidence type="ECO:0000256" key="1">
    <source>
        <dbReference type="ARBA" id="ARBA00001962"/>
    </source>
</evidence>
<gene>
    <name evidence="4" type="ORF">BSP0115_LOCUS12763</name>
</gene>
<protein>
    <recommendedName>
        <fullName evidence="5">Phytanoyl-CoA dioxygenase</fullName>
    </recommendedName>
</protein>
<evidence type="ECO:0000313" key="4">
    <source>
        <dbReference type="EMBL" id="CAD8919501.1"/>
    </source>
</evidence>
<proteinExistence type="predicted"/>
<evidence type="ECO:0000256" key="2">
    <source>
        <dbReference type="ARBA" id="ARBA00022723"/>
    </source>
</evidence>
<reference evidence="4" key="1">
    <citation type="submission" date="2021-01" db="EMBL/GenBank/DDBJ databases">
        <authorList>
            <person name="Corre E."/>
            <person name="Pelletier E."/>
            <person name="Niang G."/>
            <person name="Scheremetjew M."/>
            <person name="Finn R."/>
            <person name="Kale V."/>
            <person name="Holt S."/>
            <person name="Cochrane G."/>
            <person name="Meng A."/>
            <person name="Brown T."/>
            <person name="Cohen L."/>
        </authorList>
    </citation>
    <scope>NUCLEOTIDE SEQUENCE</scope>
    <source>
        <strain evidence="4">Ms1</strain>
    </source>
</reference>
<dbReference type="PANTHER" id="PTHR20883">
    <property type="entry name" value="PHYTANOYL-COA DIOXYGENASE DOMAIN CONTAINING 1"/>
    <property type="match status" value="1"/>
</dbReference>
<dbReference type="PANTHER" id="PTHR20883:SF15">
    <property type="entry name" value="PHYTANOYL-COA DIOXYGENASE DOMAIN-CONTAINING PROTEIN 1"/>
    <property type="match status" value="1"/>
</dbReference>
<dbReference type="InterPro" id="IPR008775">
    <property type="entry name" value="Phytyl_CoA_dOase-like"/>
</dbReference>
<comment type="cofactor">
    <cofactor evidence="1">
        <name>Fe cation</name>
        <dbReference type="ChEBI" id="CHEBI:24875"/>
    </cofactor>
</comment>
<dbReference type="Gene3D" id="2.60.120.620">
    <property type="entry name" value="q2cbj1_9rhob like domain"/>
    <property type="match status" value="1"/>
</dbReference>
<keyword evidence="3" id="KW-0408">Iron</keyword>
<evidence type="ECO:0000256" key="3">
    <source>
        <dbReference type="ARBA" id="ARBA00023004"/>
    </source>
</evidence>
<dbReference type="SUPFAM" id="SSF51197">
    <property type="entry name" value="Clavaminate synthase-like"/>
    <property type="match status" value="1"/>
</dbReference>
<organism evidence="4">
    <name type="scientific">Bicosoecida sp. CB-2014</name>
    <dbReference type="NCBI Taxonomy" id="1486930"/>
    <lineage>
        <taxon>Eukaryota</taxon>
        <taxon>Sar</taxon>
        <taxon>Stramenopiles</taxon>
        <taxon>Bigyra</taxon>
        <taxon>Opalozoa</taxon>
        <taxon>Bicosoecida</taxon>
    </lineage>
</organism>
<name>A0A7S1CJ62_9STRA</name>
<dbReference type="Pfam" id="PF05721">
    <property type="entry name" value="PhyH"/>
    <property type="match status" value="1"/>
</dbReference>
<keyword evidence="2" id="KW-0479">Metal-binding</keyword>
<dbReference type="GO" id="GO:0046872">
    <property type="term" value="F:metal ion binding"/>
    <property type="evidence" value="ECO:0007669"/>
    <property type="project" value="UniProtKB-KW"/>
</dbReference>
<sequence length="342" mass="37226">MATSAARRAVRGVVARGLAATGRRAPLARCASTTPTLSPDVPTASGHTLTPADVAKFREEGFLVVPEFIERGTCERLKRRAEELVAGFDASVVSVFSTDEQTRTSDAYFLDSGDKISFFFEEGAFDEAGALVREKDKAINKIGHALHDRDDLFREVSYDPRLAAMCRALDYTLPLLTQTMYIFKQPGIGGVVGPHQDGTFLYTQPQSVTGFWFAMEDCTVDNGCLWAVPRSHMDGVPRRFMRDASGSGTAFDPPEPVTLPTEGAQCLEVPAGTLVLLHSANVHFSHANKSALSRHAYTIHVVEGAKGVTYPADNWLQRPPEDPFRTFRAFADAAEAAGVRVS</sequence>
<accession>A0A7S1CJ62</accession>
<evidence type="ECO:0008006" key="5">
    <source>
        <dbReference type="Google" id="ProtNLM"/>
    </source>
</evidence>